<dbReference type="CDD" id="cd14256">
    <property type="entry name" value="Dockerin_I"/>
    <property type="match status" value="1"/>
</dbReference>
<evidence type="ECO:0000313" key="2">
    <source>
        <dbReference type="EMBL" id="EGC02285.1"/>
    </source>
</evidence>
<evidence type="ECO:0000313" key="3">
    <source>
        <dbReference type="Proteomes" id="UP000004259"/>
    </source>
</evidence>
<evidence type="ECO:0000256" key="1">
    <source>
        <dbReference type="SAM" id="SignalP"/>
    </source>
</evidence>
<dbReference type="STRING" id="246199.CUS_5771"/>
<dbReference type="Gene3D" id="1.10.1330.10">
    <property type="entry name" value="Dockerin domain"/>
    <property type="match status" value="1"/>
</dbReference>
<dbReference type="Proteomes" id="UP000004259">
    <property type="component" value="Unassembled WGS sequence"/>
</dbReference>
<dbReference type="SUPFAM" id="SSF63446">
    <property type="entry name" value="Type I dockerin domain"/>
    <property type="match status" value="1"/>
</dbReference>
<keyword evidence="3" id="KW-1185">Reference proteome</keyword>
<feature type="signal peptide" evidence="1">
    <location>
        <begin position="1"/>
        <end position="23"/>
    </location>
</feature>
<dbReference type="RefSeq" id="WP_002851282.1">
    <property type="nucleotide sequence ID" value="NZ_ADKM02000100.1"/>
</dbReference>
<dbReference type="eggNOG" id="COG4193">
    <property type="taxonomic scope" value="Bacteria"/>
</dbReference>
<organism evidence="2 3">
    <name type="scientific">Ruminococcus albus 8</name>
    <dbReference type="NCBI Taxonomy" id="246199"/>
    <lineage>
        <taxon>Bacteria</taxon>
        <taxon>Bacillati</taxon>
        <taxon>Bacillota</taxon>
        <taxon>Clostridia</taxon>
        <taxon>Eubacteriales</taxon>
        <taxon>Oscillospiraceae</taxon>
        <taxon>Ruminococcus</taxon>
    </lineage>
</organism>
<comment type="caution">
    <text evidence="2">The sequence shown here is derived from an EMBL/GenBank/DDBJ whole genome shotgun (WGS) entry which is preliminary data.</text>
</comment>
<dbReference type="InterPro" id="IPR002105">
    <property type="entry name" value="Dockerin_1_rpt"/>
</dbReference>
<protein>
    <submittedName>
        <fullName evidence="2">Dockerin type I repeat protein</fullName>
    </submittedName>
</protein>
<sequence length="589" mass="64128">MILKKTAAVIMAAAMMLGSTVLAENNAITASAAQDRSGICAVDYIDVRADADANSYAKGWLDGGDYITILGEKYDSNGKLWYRVLYELLDGYVPAECISEFTAQGSSSDYESYLESQGFPESYRVYLREMHRQHPNWIFEAQHVGIDWERAVSEETVIGRNLVHSYAPDSWKSMEKGAYDYSTGLWYQLDTGWVAASEGIIKYYLDPRNFINDDGIFMFENLSYDRNVQTRSGVSAILSGSFMGGDYVCPDTGEVRSYADTFIEAAETSGVSPYHLALRCLNEQGRYGAPQSLGTVEGYENYFNFFDVQAFATATMTAGTKAAEYASTYDSSILLPWTNQYKSIIGGSIFLGNGYINRQQDTLYLQKFDMTDGGNGYFAHQYMTCVFGQATEARNMLNAYSSDVLATAMEFKIPVYDNMPSGVCPMPGTENDSNDYLGGLSIEGVGISPAFSSGRQEYTATVNADSVKISAWAESDNSSVYGTGNVSLVNGKNVLKVTCISAGGTSRVYTITIQNNGGTKAVSPSVPKTADCDINGDGSANVTDASVVLAHVSGKKALKKDCYQRADIDGNGMVNIKDGMTLVKMLGIK</sequence>
<name>E9SEL2_RUMAL</name>
<gene>
    <name evidence="2" type="ORF">CUS_5771</name>
</gene>
<accession>E9SEL2</accession>
<dbReference type="Gene3D" id="2.30.30.40">
    <property type="entry name" value="SH3 Domains"/>
    <property type="match status" value="1"/>
</dbReference>
<keyword evidence="1" id="KW-0732">Signal</keyword>
<dbReference type="InterPro" id="IPR036439">
    <property type="entry name" value="Dockerin_dom_sf"/>
</dbReference>
<dbReference type="EMBL" id="ADKM02000100">
    <property type="protein sequence ID" value="EGC02285.1"/>
    <property type="molecule type" value="Genomic_DNA"/>
</dbReference>
<dbReference type="GO" id="GO:0004553">
    <property type="term" value="F:hydrolase activity, hydrolyzing O-glycosyl compounds"/>
    <property type="evidence" value="ECO:0007669"/>
    <property type="project" value="InterPro"/>
</dbReference>
<dbReference type="eggNOG" id="COG3103">
    <property type="taxonomic scope" value="Bacteria"/>
</dbReference>
<feature type="chain" id="PRO_5038790897" evidence="1">
    <location>
        <begin position="24"/>
        <end position="589"/>
    </location>
</feature>
<dbReference type="AlphaFoldDB" id="E9SEL2"/>
<dbReference type="Pfam" id="PF00404">
    <property type="entry name" value="Dockerin_1"/>
    <property type="match status" value="1"/>
</dbReference>
<reference evidence="2 3" key="1">
    <citation type="submission" date="2011-02" db="EMBL/GenBank/DDBJ databases">
        <authorList>
            <person name="Nelson K.E."/>
            <person name="Sutton G."/>
            <person name="Torralba M."/>
            <person name="Durkin S."/>
            <person name="Harkins D."/>
            <person name="Montgomery R."/>
            <person name="Ziemer C."/>
            <person name="Klaassens E."/>
            <person name="Ocuiv P."/>
            <person name="Morrison M."/>
        </authorList>
    </citation>
    <scope>NUCLEOTIDE SEQUENCE [LARGE SCALE GENOMIC DNA]</scope>
    <source>
        <strain evidence="2 3">8</strain>
    </source>
</reference>
<dbReference type="GO" id="GO:0000272">
    <property type="term" value="P:polysaccharide catabolic process"/>
    <property type="evidence" value="ECO:0007669"/>
    <property type="project" value="InterPro"/>
</dbReference>
<proteinExistence type="predicted"/>